<dbReference type="Gene3D" id="3.40.630.30">
    <property type="match status" value="1"/>
</dbReference>
<evidence type="ECO:0000313" key="2">
    <source>
        <dbReference type="EMBL" id="GLJ69668.1"/>
    </source>
</evidence>
<dbReference type="SUPFAM" id="SSF55729">
    <property type="entry name" value="Acyl-CoA N-acyltransferases (Nat)"/>
    <property type="match status" value="1"/>
</dbReference>
<gene>
    <name evidence="2" type="ORF">GCM10017579_37040</name>
</gene>
<dbReference type="EMBL" id="BSEL01000007">
    <property type="protein sequence ID" value="GLJ69668.1"/>
    <property type="molecule type" value="Genomic_DNA"/>
</dbReference>
<comment type="caution">
    <text evidence="2">The sequence shown here is derived from an EMBL/GenBank/DDBJ whole genome shotgun (WGS) entry which is preliminary data.</text>
</comment>
<feature type="domain" description="N-acetyltransferase" evidence="1">
    <location>
        <begin position="1"/>
        <end position="159"/>
    </location>
</feature>
<dbReference type="Proteomes" id="UP001142292">
    <property type="component" value="Unassembled WGS sequence"/>
</dbReference>
<name>A0ABQ5T1H1_9ACTN</name>
<dbReference type="PROSITE" id="PS51186">
    <property type="entry name" value="GNAT"/>
    <property type="match status" value="1"/>
</dbReference>
<accession>A0ABQ5T1H1</accession>
<evidence type="ECO:0000313" key="3">
    <source>
        <dbReference type="Proteomes" id="UP001142292"/>
    </source>
</evidence>
<evidence type="ECO:0000259" key="1">
    <source>
        <dbReference type="PROSITE" id="PS51186"/>
    </source>
</evidence>
<keyword evidence="3" id="KW-1185">Reference proteome</keyword>
<protein>
    <submittedName>
        <fullName evidence="2">N-acetyltransferase</fullName>
    </submittedName>
</protein>
<dbReference type="RefSeq" id="WP_189116785.1">
    <property type="nucleotide sequence ID" value="NZ_BMRK01000001.1"/>
</dbReference>
<dbReference type="InterPro" id="IPR000182">
    <property type="entry name" value="GNAT_dom"/>
</dbReference>
<sequence length="159" mass="17381">MLIRPATGDDAEALTELHLDVWEEAYAGLMPPEIFAERRSQRTERIGRWRTNVTAGPITTLVADGEPGRLLGFSSAGPGRDSDPGLPSLELTALYVRAECYGSGLGQALLEAAIGERAAYLWVLEGNKRATVFYERQGFRFDGVAKTEPVGVELRMIRG</sequence>
<dbReference type="Pfam" id="PF13508">
    <property type="entry name" value="Acetyltransf_7"/>
    <property type="match status" value="1"/>
</dbReference>
<dbReference type="InterPro" id="IPR016181">
    <property type="entry name" value="Acyl_CoA_acyltransferase"/>
</dbReference>
<reference evidence="2" key="2">
    <citation type="submission" date="2023-01" db="EMBL/GenBank/DDBJ databases">
        <authorList>
            <person name="Sun Q."/>
            <person name="Evtushenko L."/>
        </authorList>
    </citation>
    <scope>NUCLEOTIDE SEQUENCE</scope>
    <source>
        <strain evidence="2">VKM Ac-1246</strain>
    </source>
</reference>
<reference evidence="2" key="1">
    <citation type="journal article" date="2014" name="Int. J. Syst. Evol. Microbiol.">
        <title>Complete genome of a new Firmicutes species belonging to the dominant human colonic microbiota ('Ruminococcus bicirculans') reveals two chromosomes and a selective capacity to utilize plant glucans.</title>
        <authorList>
            <consortium name="NISC Comparative Sequencing Program"/>
            <person name="Wegmann U."/>
            <person name="Louis P."/>
            <person name="Goesmann A."/>
            <person name="Henrissat B."/>
            <person name="Duncan S.H."/>
            <person name="Flint H.J."/>
        </authorList>
    </citation>
    <scope>NUCLEOTIDE SEQUENCE</scope>
    <source>
        <strain evidence="2">VKM Ac-1246</strain>
    </source>
</reference>
<dbReference type="CDD" id="cd04301">
    <property type="entry name" value="NAT_SF"/>
    <property type="match status" value="1"/>
</dbReference>
<organism evidence="2 3">
    <name type="scientific">Nocardioides luteus</name>
    <dbReference type="NCBI Taxonomy" id="1844"/>
    <lineage>
        <taxon>Bacteria</taxon>
        <taxon>Bacillati</taxon>
        <taxon>Actinomycetota</taxon>
        <taxon>Actinomycetes</taxon>
        <taxon>Propionibacteriales</taxon>
        <taxon>Nocardioidaceae</taxon>
        <taxon>Nocardioides</taxon>
    </lineage>
</organism>
<proteinExistence type="predicted"/>